<dbReference type="AlphaFoldDB" id="A0A267G2Z2"/>
<comment type="caution">
    <text evidence="2">The sequence shown here is derived from an EMBL/GenBank/DDBJ whole genome shotgun (WGS) entry which is preliminary data.</text>
</comment>
<gene>
    <name evidence="2" type="ORF">BOX15_Mlig007522g1</name>
</gene>
<feature type="compositionally biased region" description="Polar residues" evidence="1">
    <location>
        <begin position="1"/>
        <end position="20"/>
    </location>
</feature>
<name>A0A267G2Z2_9PLAT</name>
<evidence type="ECO:0000256" key="1">
    <source>
        <dbReference type="SAM" id="MobiDB-lite"/>
    </source>
</evidence>
<evidence type="ECO:0000313" key="3">
    <source>
        <dbReference type="Proteomes" id="UP000215902"/>
    </source>
</evidence>
<proteinExistence type="predicted"/>
<keyword evidence="3" id="KW-1185">Reference proteome</keyword>
<dbReference type="EMBL" id="NIVC01000617">
    <property type="protein sequence ID" value="PAA79764.1"/>
    <property type="molecule type" value="Genomic_DNA"/>
</dbReference>
<feature type="region of interest" description="Disordered" evidence="1">
    <location>
        <begin position="305"/>
        <end position="328"/>
    </location>
</feature>
<accession>A0A267G2Z2</accession>
<reference evidence="2 3" key="1">
    <citation type="submission" date="2017-06" db="EMBL/GenBank/DDBJ databases">
        <title>A platform for efficient transgenesis in Macrostomum lignano, a flatworm model organism for stem cell research.</title>
        <authorList>
            <person name="Berezikov E."/>
        </authorList>
    </citation>
    <scope>NUCLEOTIDE SEQUENCE [LARGE SCALE GENOMIC DNA]</scope>
    <source>
        <strain evidence="2">DV1</strain>
        <tissue evidence="2">Whole organism</tissue>
    </source>
</reference>
<dbReference type="Proteomes" id="UP000215902">
    <property type="component" value="Unassembled WGS sequence"/>
</dbReference>
<protein>
    <submittedName>
        <fullName evidence="2">Uncharacterized protein</fullName>
    </submittedName>
</protein>
<dbReference type="OrthoDB" id="10064600at2759"/>
<feature type="non-terminal residue" evidence="2">
    <location>
        <position position="1"/>
    </location>
</feature>
<sequence length="674" mass="69468">QHMNFLQQQFNATDRQQSPQRAVMAVAHGNDQDNDAANLSDDDNNSLDEEAVLVWRPANPRQELLDGQEHGREPAAVGGAAGPVRNAVAARANNAMGGPAAAAGAAAAGALLANQQGPVTEAMGDFIDIDVNGAEDEDNEDDNAGAAGGAGVVELVSRHGNNVTGHDAAALGSADAEIDEHVDTSDENDNVGGLGDALGYDRYSAEPLTMAMALSAAAAANAAAVAAAAASAAAANAASATATTSSDFPAAAAPTANIWQGLDYLNDLSSGGGGGGSSTTAPSAADDTGAAATVAAGINNLSAATAPKQPRQHEQQQQQQRFSSRRKEAADTSRSQYWLWSPTEAQHVELQLLGSGGASGVGKLGPSSCGPAALICAMKALGIDVDPVELSAAVPASLRVHNAGLTAYLLSRARAGTTAQELIDGVQRFTNGRVRARFFACHPRRKLPGRNGLHRWLSDWMRRGAVPIVTLNPQVIGGAAVSTGAASPSADAAAATAASGAGGGNGSRVVADAWHHQMVYGVTHEGVHLTNPHSLLTWPSLSAQLCSESVLLVRKADVCKVWTNNDDLTPLANQPDPRWTSMNVLGQVICTLREFKHKGFDGFRPKWAHHVCLPAAYKSGISLFATDPAVCRQLAEADELPLAAARPSDEDSCDDADEDGEFQRAAEGAWGVAF</sequence>
<organism evidence="2 3">
    <name type="scientific">Macrostomum lignano</name>
    <dbReference type="NCBI Taxonomy" id="282301"/>
    <lineage>
        <taxon>Eukaryota</taxon>
        <taxon>Metazoa</taxon>
        <taxon>Spiralia</taxon>
        <taxon>Lophotrochozoa</taxon>
        <taxon>Platyhelminthes</taxon>
        <taxon>Rhabditophora</taxon>
        <taxon>Macrostomorpha</taxon>
        <taxon>Macrostomida</taxon>
        <taxon>Macrostomidae</taxon>
        <taxon>Macrostomum</taxon>
    </lineage>
</organism>
<dbReference type="STRING" id="282301.A0A267G2Z2"/>
<evidence type="ECO:0000313" key="2">
    <source>
        <dbReference type="EMBL" id="PAA79764.1"/>
    </source>
</evidence>
<feature type="region of interest" description="Disordered" evidence="1">
    <location>
        <begin position="1"/>
        <end position="22"/>
    </location>
</feature>